<feature type="transmembrane region" description="Helical" evidence="11">
    <location>
        <begin position="143"/>
        <end position="165"/>
    </location>
</feature>
<dbReference type="FunFam" id="1.20.1560.10:FF:000013">
    <property type="entry name" value="ABC transporter C family member 2"/>
    <property type="match status" value="1"/>
</dbReference>
<evidence type="ECO:0000313" key="13">
    <source>
        <dbReference type="EnsemblPlants" id="MELO3C003992.2.1"/>
    </source>
</evidence>
<keyword evidence="6" id="KW-0547">Nucleotide-binding</keyword>
<dbReference type="PROSITE" id="PS00211">
    <property type="entry name" value="ABC_TRANSPORTER_1"/>
    <property type="match status" value="1"/>
</dbReference>
<dbReference type="PANTHER" id="PTHR24223">
    <property type="entry name" value="ATP-BINDING CASSETTE SUB-FAMILY C"/>
    <property type="match status" value="1"/>
</dbReference>
<evidence type="ECO:0000256" key="2">
    <source>
        <dbReference type="ARBA" id="ARBA00009726"/>
    </source>
</evidence>
<feature type="transmembrane region" description="Helical" evidence="11">
    <location>
        <begin position="562"/>
        <end position="584"/>
    </location>
</feature>
<dbReference type="InterPro" id="IPR036640">
    <property type="entry name" value="ABC1_TM_sf"/>
</dbReference>
<feature type="domain" description="ABC transmembrane type-1" evidence="12">
    <location>
        <begin position="306"/>
        <end position="585"/>
    </location>
</feature>
<dbReference type="FunFam" id="1.20.1560.10:FF:000024">
    <property type="entry name" value="ABC transporter C family member 2"/>
    <property type="match status" value="1"/>
</dbReference>
<dbReference type="FunFam" id="3.40.50.300:FF:000163">
    <property type="entry name" value="Multidrug resistance-associated protein member 4"/>
    <property type="match status" value="1"/>
</dbReference>
<dbReference type="GO" id="GO:0140359">
    <property type="term" value="F:ABC-type transporter activity"/>
    <property type="evidence" value="ECO:0007669"/>
    <property type="project" value="InterPro"/>
</dbReference>
<keyword evidence="10 11" id="KW-0472">Membrane</keyword>
<feature type="transmembrane region" description="Helical" evidence="11">
    <location>
        <begin position="343"/>
        <end position="364"/>
    </location>
</feature>
<evidence type="ECO:0000256" key="5">
    <source>
        <dbReference type="ARBA" id="ARBA00022737"/>
    </source>
</evidence>
<organism evidence="13">
    <name type="scientific">Cucumis melo</name>
    <name type="common">Muskmelon</name>
    <dbReference type="NCBI Taxonomy" id="3656"/>
    <lineage>
        <taxon>Eukaryota</taxon>
        <taxon>Viridiplantae</taxon>
        <taxon>Streptophyta</taxon>
        <taxon>Embryophyta</taxon>
        <taxon>Tracheophyta</taxon>
        <taxon>Spermatophyta</taxon>
        <taxon>Magnoliopsida</taxon>
        <taxon>eudicotyledons</taxon>
        <taxon>Gunneridae</taxon>
        <taxon>Pentapetalae</taxon>
        <taxon>rosids</taxon>
        <taxon>fabids</taxon>
        <taxon>Cucurbitales</taxon>
        <taxon>Cucurbitaceae</taxon>
        <taxon>Benincaseae</taxon>
        <taxon>Cucumis</taxon>
    </lineage>
</organism>
<dbReference type="GO" id="GO:0005774">
    <property type="term" value="C:vacuolar membrane"/>
    <property type="evidence" value="ECO:0007669"/>
    <property type="project" value="UniProtKB-SubCell"/>
</dbReference>
<evidence type="ECO:0000256" key="11">
    <source>
        <dbReference type="SAM" id="Phobius"/>
    </source>
</evidence>
<dbReference type="GO" id="GO:0016887">
    <property type="term" value="F:ATP hydrolysis activity"/>
    <property type="evidence" value="ECO:0007669"/>
    <property type="project" value="InterPro"/>
</dbReference>
<evidence type="ECO:0000256" key="8">
    <source>
        <dbReference type="ARBA" id="ARBA00022967"/>
    </source>
</evidence>
<dbReference type="AlphaFoldDB" id="A0A9I9CI81"/>
<keyword evidence="7" id="KW-0067">ATP-binding</keyword>
<evidence type="ECO:0000256" key="4">
    <source>
        <dbReference type="ARBA" id="ARBA00022692"/>
    </source>
</evidence>
<feature type="transmembrane region" description="Helical" evidence="11">
    <location>
        <begin position="427"/>
        <end position="458"/>
    </location>
</feature>
<dbReference type="Gramene" id="MELO3C003992.2.1">
    <property type="protein sequence ID" value="MELO3C003992.2.1"/>
    <property type="gene ID" value="MELO3C003992.2"/>
</dbReference>
<dbReference type="SUPFAM" id="SSF52540">
    <property type="entry name" value="P-loop containing nucleoside triphosphate hydrolases"/>
    <property type="match status" value="1"/>
</dbReference>
<feature type="domain" description="ABC transmembrane type-1" evidence="12">
    <location>
        <begin position="630"/>
        <end position="849"/>
    </location>
</feature>
<dbReference type="EnsemblPlants" id="MELO3C003992.2.1">
    <property type="protein sequence ID" value="MELO3C003992.2.1"/>
    <property type="gene ID" value="MELO3C003992.2"/>
</dbReference>
<evidence type="ECO:0000259" key="12">
    <source>
        <dbReference type="PROSITE" id="PS50929"/>
    </source>
</evidence>
<dbReference type="InterPro" id="IPR044746">
    <property type="entry name" value="ABCC_6TM_D1"/>
</dbReference>
<dbReference type="PROSITE" id="PS50929">
    <property type="entry name" value="ABC_TM1F"/>
    <property type="match status" value="2"/>
</dbReference>
<sequence>MTMKTIFFWYCRPPVIGGVWSKSAFGVYTPCAIDSLVLSISHMLLLALCMYRIWLIFYKYKSQRFCFKSNIFNYFLSFLATYFAIEPLFKLIAKIPIFNLDAQQPGFAPFEVVNSMIRALTWGSMLVMLVVETKVYIFQFRWAIRFGVVYVLVAKIVMLNLILSVRDMYKRYILCLYIIEVFFQALFGVLLLAYFPSLDVLSDEGTDVITNKLVDTLENEELVQGEHLCPERHANLYSKMTFAWMNHIIKIGYKRPLTEKDVWKLDTWDQTETLFNCFQRTWEEECKKSKPYLLRALHSSFGGRFWFGGLWKTGSDVSQFVGPVLLCKLLECIQRGDPPRIGYIYAFSIFVGVLFGVLCEAQYLHNVMRVGFRLRSVLVASIFRKSMRLTHEDSNKFGTGKITNLMTSDTAALENITKSLHELWSSIFRIIVAMVLIYRQLGVSSLLGASLLILLFPIQKLVTNRLRKQSKEQLQCTDKRIGLINEILAAMETVKYYVWESSFQSKVQSIRKLELSWFQKAAFLKSINSFIVHIIPCLVVVTSFGLFTVFEGNLTPSRAYTSLSLLSVLIFSLCMFFGAIPQVVNAVVSLKRVEELVVAKERIVLPNPPLNPDLPSILIKNGNFAWDINLHAARTLHDQMLLSTIKAPMLFFNINPLGRIVNRFSKDIGEIDRIIPQRLHVLLEQISSILCTFILIGILSTLSLCAIFPLILCFYVVYLYYQRTSREVRRLDSISRSPVYAQFTEALNGVSTIRAYKAYDRIVETNGKSMDNNIRFSLAMISGNQWLAIRLQTVGALMIWLTTTFAVMRNSKEKNQQAFATTMGLLITNVLTITSLLTDVLTLGSMVENSLNSVERVGRYIDLASEAPSIIESNRPPSGWPSFGVIKFDSVVLRYRPELPPVLHGISFSVLSKEKVGIVGRTGAGKSSILNALFRIVELDTGRIFIDGLDIAKFGLWDLRKVVGIIPQSPVLFSGSVRFNLDPFQEHADFDLWEVLERTHLMDVIRRNTLGLDAEVLEGGQNFSVGQRQLLSLARALLRRSKILVLDEATAAVDVQTDALIQ</sequence>
<evidence type="ECO:0000256" key="7">
    <source>
        <dbReference type="ARBA" id="ARBA00022840"/>
    </source>
</evidence>
<dbReference type="GO" id="GO:0005524">
    <property type="term" value="F:ATP binding"/>
    <property type="evidence" value="ECO:0007669"/>
    <property type="project" value="UniProtKB-KW"/>
</dbReference>
<protein>
    <recommendedName>
        <fullName evidence="12">ABC transmembrane type-1 domain-containing protein</fullName>
    </recommendedName>
</protein>
<proteinExistence type="inferred from homology"/>
<dbReference type="InterPro" id="IPR011527">
    <property type="entry name" value="ABC1_TM_dom"/>
</dbReference>
<dbReference type="InterPro" id="IPR017871">
    <property type="entry name" value="ABC_transporter-like_CS"/>
</dbReference>
<dbReference type="CDD" id="cd03244">
    <property type="entry name" value="ABCC_MRP_domain2"/>
    <property type="match status" value="1"/>
</dbReference>
<evidence type="ECO:0000256" key="6">
    <source>
        <dbReference type="ARBA" id="ARBA00022741"/>
    </source>
</evidence>
<feature type="transmembrane region" description="Helical" evidence="11">
    <location>
        <begin position="71"/>
        <end position="92"/>
    </location>
</feature>
<feature type="transmembrane region" description="Helical" evidence="11">
    <location>
        <begin position="171"/>
        <end position="195"/>
    </location>
</feature>
<accession>A0A9I9CI81</accession>
<dbReference type="GO" id="GO:1902417">
    <property type="term" value="F:(+)-abscisic acid D-glucopyranosyl ester transmembrane transporter activity"/>
    <property type="evidence" value="ECO:0007669"/>
    <property type="project" value="UniProtKB-ARBA"/>
</dbReference>
<dbReference type="InterPro" id="IPR003439">
    <property type="entry name" value="ABC_transporter-like_ATP-bd"/>
</dbReference>
<evidence type="ECO:0000256" key="1">
    <source>
        <dbReference type="ARBA" id="ARBA00004128"/>
    </source>
</evidence>
<dbReference type="Gene3D" id="1.20.1560.10">
    <property type="entry name" value="ABC transporter type 1, transmembrane domain"/>
    <property type="match status" value="2"/>
</dbReference>
<dbReference type="CDD" id="cd18580">
    <property type="entry name" value="ABC_6TM_ABCC_D2"/>
    <property type="match status" value="1"/>
</dbReference>
<dbReference type="SUPFAM" id="SSF90123">
    <property type="entry name" value="ABC transporter transmembrane region"/>
    <property type="match status" value="2"/>
</dbReference>
<dbReference type="PANTHER" id="PTHR24223:SF456">
    <property type="entry name" value="MULTIDRUG RESISTANCE-ASSOCIATED PROTEIN LETHAL(2)03659"/>
    <property type="match status" value="1"/>
</dbReference>
<dbReference type="Pfam" id="PF00005">
    <property type="entry name" value="ABC_tran"/>
    <property type="match status" value="1"/>
</dbReference>
<dbReference type="InterPro" id="IPR044726">
    <property type="entry name" value="ABCC_6TM_D2"/>
</dbReference>
<evidence type="ECO:0000256" key="9">
    <source>
        <dbReference type="ARBA" id="ARBA00022989"/>
    </source>
</evidence>
<keyword evidence="9 11" id="KW-1133">Transmembrane helix</keyword>
<feature type="transmembrane region" description="Helical" evidence="11">
    <location>
        <begin position="530"/>
        <end position="550"/>
    </location>
</feature>
<keyword evidence="5" id="KW-0677">Repeat</keyword>
<dbReference type="InterPro" id="IPR050173">
    <property type="entry name" value="ABC_transporter_C-like"/>
</dbReference>
<keyword evidence="4 11" id="KW-0812">Transmembrane</keyword>
<dbReference type="InterPro" id="IPR027417">
    <property type="entry name" value="P-loop_NTPase"/>
</dbReference>
<reference evidence="13" key="1">
    <citation type="submission" date="2023-03" db="UniProtKB">
        <authorList>
            <consortium name="EnsemblPlants"/>
        </authorList>
    </citation>
    <scope>IDENTIFICATION</scope>
</reference>
<evidence type="ECO:0000256" key="3">
    <source>
        <dbReference type="ARBA" id="ARBA00022448"/>
    </source>
</evidence>
<feature type="transmembrane region" description="Helical" evidence="11">
    <location>
        <begin position="819"/>
        <end position="837"/>
    </location>
</feature>
<dbReference type="CDD" id="cd18579">
    <property type="entry name" value="ABC_6TM_ABCC_D1"/>
    <property type="match status" value="1"/>
</dbReference>
<feature type="transmembrane region" description="Helical" evidence="11">
    <location>
        <begin position="27"/>
        <end position="51"/>
    </location>
</feature>
<keyword evidence="3" id="KW-0813">Transport</keyword>
<dbReference type="Gene3D" id="3.40.50.300">
    <property type="entry name" value="P-loop containing nucleotide triphosphate hydrolases"/>
    <property type="match status" value="1"/>
</dbReference>
<dbReference type="Pfam" id="PF00664">
    <property type="entry name" value="ABC_membrane"/>
    <property type="match status" value="2"/>
</dbReference>
<feature type="transmembrane region" description="Helical" evidence="11">
    <location>
        <begin position="787"/>
        <end position="807"/>
    </location>
</feature>
<comment type="similarity">
    <text evidence="2">Belongs to the ABC transporter superfamily. ABCC family. Conjugate transporter (TC 3.A.1.208) subfamily.</text>
</comment>
<comment type="subcellular location">
    <subcellularLocation>
        <location evidence="1">Vacuole membrane</location>
        <topology evidence="1">Multi-pass membrane protein</topology>
    </subcellularLocation>
</comment>
<feature type="transmembrane region" description="Helical" evidence="11">
    <location>
        <begin position="688"/>
        <end position="721"/>
    </location>
</feature>
<name>A0A9I9CI81_CUCME</name>
<evidence type="ECO:0000256" key="10">
    <source>
        <dbReference type="ARBA" id="ARBA00023136"/>
    </source>
</evidence>
<keyword evidence="8" id="KW-1278">Translocase</keyword>